<feature type="transmembrane region" description="Helical" evidence="6">
    <location>
        <begin position="12"/>
        <end position="32"/>
    </location>
</feature>
<keyword evidence="3 6" id="KW-0812">Transmembrane</keyword>
<reference evidence="8" key="1">
    <citation type="submission" date="2016-10" db="EMBL/GenBank/DDBJ databases">
        <authorList>
            <person name="Varghese N."/>
            <person name="Submissions S."/>
        </authorList>
    </citation>
    <scope>NUCLEOTIDE SEQUENCE [LARGE SCALE GENOMIC DNA]</scope>
    <source>
        <strain evidence="8">DSM 27982</strain>
    </source>
</reference>
<organism evidence="7 8">
    <name type="scientific">Actinomyces ruminicola</name>
    <dbReference type="NCBI Taxonomy" id="332524"/>
    <lineage>
        <taxon>Bacteria</taxon>
        <taxon>Bacillati</taxon>
        <taxon>Actinomycetota</taxon>
        <taxon>Actinomycetes</taxon>
        <taxon>Actinomycetales</taxon>
        <taxon>Actinomycetaceae</taxon>
        <taxon>Actinomyces</taxon>
    </lineage>
</organism>
<accession>A0A1H0D6V8</accession>
<dbReference type="PANTHER" id="PTHR32196">
    <property type="entry name" value="ABC TRANSPORTER PERMEASE PROTEIN YPHD-RELATED-RELATED"/>
    <property type="match status" value="1"/>
</dbReference>
<evidence type="ECO:0000256" key="4">
    <source>
        <dbReference type="ARBA" id="ARBA00022989"/>
    </source>
</evidence>
<feature type="transmembrane region" description="Helical" evidence="6">
    <location>
        <begin position="216"/>
        <end position="235"/>
    </location>
</feature>
<feature type="transmembrane region" description="Helical" evidence="6">
    <location>
        <begin position="126"/>
        <end position="147"/>
    </location>
</feature>
<protein>
    <submittedName>
        <fullName evidence="7">Monosaccharide ABC transporter membrane protein, CUT2 family</fullName>
    </submittedName>
</protein>
<evidence type="ECO:0000256" key="1">
    <source>
        <dbReference type="ARBA" id="ARBA00004651"/>
    </source>
</evidence>
<dbReference type="EMBL" id="FNIM01000009">
    <property type="protein sequence ID" value="SDN65671.1"/>
    <property type="molecule type" value="Genomic_DNA"/>
</dbReference>
<keyword evidence="5 6" id="KW-0472">Membrane</keyword>
<evidence type="ECO:0000313" key="7">
    <source>
        <dbReference type="EMBL" id="SDN65671.1"/>
    </source>
</evidence>
<feature type="transmembrane region" description="Helical" evidence="6">
    <location>
        <begin position="44"/>
        <end position="65"/>
    </location>
</feature>
<feature type="transmembrane region" description="Helical" evidence="6">
    <location>
        <begin position="167"/>
        <end position="185"/>
    </location>
</feature>
<evidence type="ECO:0000256" key="5">
    <source>
        <dbReference type="ARBA" id="ARBA00023136"/>
    </source>
</evidence>
<evidence type="ECO:0000256" key="6">
    <source>
        <dbReference type="SAM" id="Phobius"/>
    </source>
</evidence>
<evidence type="ECO:0000256" key="2">
    <source>
        <dbReference type="ARBA" id="ARBA00022475"/>
    </source>
</evidence>
<keyword evidence="8" id="KW-1185">Reference proteome</keyword>
<feature type="transmembrane region" description="Helical" evidence="6">
    <location>
        <begin position="273"/>
        <end position="292"/>
    </location>
</feature>
<feature type="transmembrane region" description="Helical" evidence="6">
    <location>
        <begin position="96"/>
        <end position="119"/>
    </location>
</feature>
<sequence>MNAVMQRLRGWSVRDAGILVVFMALVFALWLVSPGHHFLSVNNVLLILVQTTINGILAMGMMYVIISGEIDLSVGSTIALAGVVAAMLAHPGEYPVVVPILAALTVGALVGLLNGVGVAYGAIPSFIVTLGTMTAVRGLALIVSGGAPVFNVSATFEAVASAKIGRFPVMAIYLVVIFAICAFVLSRTVYGRRVYAVGGNPVAAEVSGVDVKRSKVSVFVIAGLLAGFCGVLLASRTISGSPTAGDSYELDAIAAVVIGGVSMSGGRGRASGVLIGALMIAVIANGLDILGIDANFQRLVKGAIIVAAVLLDVKARRRS</sequence>
<evidence type="ECO:0000256" key="3">
    <source>
        <dbReference type="ARBA" id="ARBA00022692"/>
    </source>
</evidence>
<keyword evidence="2" id="KW-1003">Cell membrane</keyword>
<feature type="transmembrane region" description="Helical" evidence="6">
    <location>
        <begin position="72"/>
        <end position="90"/>
    </location>
</feature>
<dbReference type="AlphaFoldDB" id="A0A1H0D6V8"/>
<dbReference type="InterPro" id="IPR001851">
    <property type="entry name" value="ABC_transp_permease"/>
</dbReference>
<dbReference type="Pfam" id="PF02653">
    <property type="entry name" value="BPD_transp_2"/>
    <property type="match status" value="1"/>
</dbReference>
<comment type="subcellular location">
    <subcellularLocation>
        <location evidence="1">Cell membrane</location>
        <topology evidence="1">Multi-pass membrane protein</topology>
    </subcellularLocation>
</comment>
<proteinExistence type="predicted"/>
<dbReference type="GO" id="GO:0005886">
    <property type="term" value="C:plasma membrane"/>
    <property type="evidence" value="ECO:0007669"/>
    <property type="project" value="UniProtKB-SubCell"/>
</dbReference>
<dbReference type="PANTHER" id="PTHR32196:SF72">
    <property type="entry name" value="RIBOSE IMPORT PERMEASE PROTEIN RBSC"/>
    <property type="match status" value="1"/>
</dbReference>
<keyword evidence="4 6" id="KW-1133">Transmembrane helix</keyword>
<dbReference type="GO" id="GO:0022857">
    <property type="term" value="F:transmembrane transporter activity"/>
    <property type="evidence" value="ECO:0007669"/>
    <property type="project" value="InterPro"/>
</dbReference>
<dbReference type="CDD" id="cd06579">
    <property type="entry name" value="TM_PBP1_transp_AraH_like"/>
    <property type="match status" value="1"/>
</dbReference>
<dbReference type="RefSeq" id="WP_218121331.1">
    <property type="nucleotide sequence ID" value="NZ_FNIM01000009.1"/>
</dbReference>
<gene>
    <name evidence="7" type="ORF">SAMN05216355_10945</name>
</gene>
<dbReference type="Proteomes" id="UP000198541">
    <property type="component" value="Unassembled WGS sequence"/>
</dbReference>
<dbReference type="STRING" id="332524.SAMN04487766_10447"/>
<evidence type="ECO:0000313" key="8">
    <source>
        <dbReference type="Proteomes" id="UP000198541"/>
    </source>
</evidence>
<name>A0A1H0D6V8_9ACTO</name>